<evidence type="ECO:0000313" key="2">
    <source>
        <dbReference type="Proteomes" id="UP000693946"/>
    </source>
</evidence>
<sequence>MSDTPQQAEMLNQVICSWIHADLQLNTTNKQDDVRRCRVVQTAAEERPGPVWHSWDDTSVCALSLSRFSG</sequence>
<accession>A0AAV6SCK4</accession>
<comment type="caution">
    <text evidence="1">The sequence shown here is derived from an EMBL/GenBank/DDBJ whole genome shotgun (WGS) entry which is preliminary data.</text>
</comment>
<organism evidence="1 2">
    <name type="scientific">Solea senegalensis</name>
    <name type="common">Senegalese sole</name>
    <dbReference type="NCBI Taxonomy" id="28829"/>
    <lineage>
        <taxon>Eukaryota</taxon>
        <taxon>Metazoa</taxon>
        <taxon>Chordata</taxon>
        <taxon>Craniata</taxon>
        <taxon>Vertebrata</taxon>
        <taxon>Euteleostomi</taxon>
        <taxon>Actinopterygii</taxon>
        <taxon>Neopterygii</taxon>
        <taxon>Teleostei</taxon>
        <taxon>Neoteleostei</taxon>
        <taxon>Acanthomorphata</taxon>
        <taxon>Carangaria</taxon>
        <taxon>Pleuronectiformes</taxon>
        <taxon>Pleuronectoidei</taxon>
        <taxon>Soleidae</taxon>
        <taxon>Solea</taxon>
    </lineage>
</organism>
<reference evidence="1 2" key="1">
    <citation type="journal article" date="2021" name="Sci. Rep.">
        <title>Chromosome anchoring in Senegalese sole (Solea senegalensis) reveals sex-associated markers and genome rearrangements in flatfish.</title>
        <authorList>
            <person name="Guerrero-Cozar I."/>
            <person name="Gomez-Garrido J."/>
            <person name="Berbel C."/>
            <person name="Martinez-Blanch J.F."/>
            <person name="Alioto T."/>
            <person name="Claros M.G."/>
            <person name="Gagnaire P.A."/>
            <person name="Manchado M."/>
        </authorList>
    </citation>
    <scope>NUCLEOTIDE SEQUENCE [LARGE SCALE GENOMIC DNA]</scope>
    <source>
        <strain evidence="1">Sse05_10M</strain>
    </source>
</reference>
<dbReference type="Proteomes" id="UP000693946">
    <property type="component" value="Linkage Group LG13"/>
</dbReference>
<dbReference type="AlphaFoldDB" id="A0AAV6SCK4"/>
<name>A0AAV6SCK4_SOLSE</name>
<keyword evidence="2" id="KW-1185">Reference proteome</keyword>
<protein>
    <submittedName>
        <fullName evidence="1">Uncharacterized protein</fullName>
    </submittedName>
</protein>
<dbReference type="EMBL" id="JAGKHQ010000005">
    <property type="protein sequence ID" value="KAG7515304.1"/>
    <property type="molecule type" value="Genomic_DNA"/>
</dbReference>
<proteinExistence type="predicted"/>
<evidence type="ECO:0000313" key="1">
    <source>
        <dbReference type="EMBL" id="KAG7515304.1"/>
    </source>
</evidence>
<gene>
    <name evidence="1" type="ORF">JOB18_004879</name>
</gene>